<protein>
    <submittedName>
        <fullName evidence="2">Uncharacterized protein</fullName>
    </submittedName>
</protein>
<evidence type="ECO:0000313" key="1">
    <source>
        <dbReference type="EMBL" id="VEP14267.1"/>
    </source>
</evidence>
<proteinExistence type="predicted"/>
<evidence type="ECO:0000313" key="3">
    <source>
        <dbReference type="Proteomes" id="UP000320055"/>
    </source>
</evidence>
<dbReference type="EMBL" id="CAACVJ010000184">
    <property type="protein sequence ID" value="VEP14434.1"/>
    <property type="molecule type" value="Genomic_DNA"/>
</dbReference>
<dbReference type="AlphaFoldDB" id="A0A563VSJ0"/>
<name>A0A563VSJ0_9CYAN</name>
<evidence type="ECO:0000313" key="2">
    <source>
        <dbReference type="EMBL" id="VEP14434.1"/>
    </source>
</evidence>
<dbReference type="Proteomes" id="UP000320055">
    <property type="component" value="Unassembled WGS sequence"/>
</dbReference>
<reference evidence="2 3" key="1">
    <citation type="submission" date="2019-01" db="EMBL/GenBank/DDBJ databases">
        <authorList>
            <person name="Brito A."/>
        </authorList>
    </citation>
    <scope>NUCLEOTIDE SEQUENCE [LARGE SCALE GENOMIC DNA]</scope>
    <source>
        <strain evidence="2">1</strain>
    </source>
</reference>
<gene>
    <name evidence="1" type="ORF">H1P_2520004</name>
    <name evidence="2" type="ORF">H1P_2640004</name>
</gene>
<accession>A0A563VSJ0</accession>
<dbReference type="EMBL" id="CAACVJ010000171">
    <property type="protein sequence ID" value="VEP14267.1"/>
    <property type="molecule type" value="Genomic_DNA"/>
</dbReference>
<organism evidence="2 3">
    <name type="scientific">Hyella patelloides LEGE 07179</name>
    <dbReference type="NCBI Taxonomy" id="945734"/>
    <lineage>
        <taxon>Bacteria</taxon>
        <taxon>Bacillati</taxon>
        <taxon>Cyanobacteriota</taxon>
        <taxon>Cyanophyceae</taxon>
        <taxon>Pleurocapsales</taxon>
        <taxon>Hyellaceae</taxon>
        <taxon>Hyella</taxon>
    </lineage>
</organism>
<keyword evidence="3" id="KW-1185">Reference proteome</keyword>
<sequence length="152" mass="17418">MDGGRGYVPIIGQVWRGIFSAIPVFGNLFSWQRPPQNVQHESLLLTNSFITPTSMGLALLYPKSSKAYEGKCFCKLEPKVDEYIEGLENSQENREITFISEDNKKVTEDWSDCIDARKLKPEDKQKIAEDLCNCIDYRKPQNKNITPLSDRQ</sequence>